<dbReference type="PANTHER" id="PTHR13789:SF309">
    <property type="entry name" value="PUTATIVE (AFU_ORTHOLOGUE AFUA_6G14510)-RELATED"/>
    <property type="match status" value="1"/>
</dbReference>
<dbReference type="AlphaFoldDB" id="A0A1X9LR09"/>
<keyword evidence="6" id="KW-0560">Oxidoreductase</keyword>
<dbReference type="InterPro" id="IPR050493">
    <property type="entry name" value="FAD-dep_Monooxygenase_BioMet"/>
</dbReference>
<evidence type="ECO:0000256" key="7">
    <source>
        <dbReference type="ARBA" id="ARBA00023027"/>
    </source>
</evidence>
<dbReference type="PRINTS" id="PR00420">
    <property type="entry name" value="RNGMNOXGNASE"/>
</dbReference>
<evidence type="ECO:0000256" key="11">
    <source>
        <dbReference type="ARBA" id="ARBA00035262"/>
    </source>
</evidence>
<evidence type="ECO:0000313" key="13">
    <source>
        <dbReference type="EMBL" id="ARJ06371.1"/>
    </source>
</evidence>
<evidence type="ECO:0000256" key="1">
    <source>
        <dbReference type="ARBA" id="ARBA00001974"/>
    </source>
</evidence>
<dbReference type="GO" id="GO:0006144">
    <property type="term" value="P:purine nucleobase metabolic process"/>
    <property type="evidence" value="ECO:0007669"/>
    <property type="project" value="UniProtKB-KW"/>
</dbReference>
<gene>
    <name evidence="13" type="ORF">B5808_14970</name>
</gene>
<keyword evidence="4" id="KW-0659">Purine metabolism</keyword>
<evidence type="ECO:0000256" key="3">
    <source>
        <dbReference type="ARBA" id="ARBA00022630"/>
    </source>
</evidence>
<dbReference type="InterPro" id="IPR047712">
    <property type="entry name" value="HpxO"/>
</dbReference>
<evidence type="ECO:0000256" key="8">
    <source>
        <dbReference type="ARBA" id="ARBA00023033"/>
    </source>
</evidence>
<protein>
    <recommendedName>
        <fullName evidence="11">FAD-dependent urate hydroxylase</fullName>
        <ecNumber evidence="10">1.14.13.113</ecNumber>
    </recommendedName>
</protein>
<dbReference type="EMBL" id="CP020715">
    <property type="protein sequence ID" value="ARJ06371.1"/>
    <property type="molecule type" value="Genomic_DNA"/>
</dbReference>
<organism evidence="13 14">
    <name type="scientific">Cnuibacter physcomitrellae</name>
    <dbReference type="NCBI Taxonomy" id="1619308"/>
    <lineage>
        <taxon>Bacteria</taxon>
        <taxon>Bacillati</taxon>
        <taxon>Actinomycetota</taxon>
        <taxon>Actinomycetes</taxon>
        <taxon>Micrococcales</taxon>
        <taxon>Microbacteriaceae</taxon>
        <taxon>Cnuibacter</taxon>
    </lineage>
</organism>
<evidence type="ECO:0000256" key="5">
    <source>
        <dbReference type="ARBA" id="ARBA00022827"/>
    </source>
</evidence>
<evidence type="ECO:0000313" key="14">
    <source>
        <dbReference type="Proteomes" id="UP000192775"/>
    </source>
</evidence>
<keyword evidence="5" id="KW-0274">FAD</keyword>
<evidence type="ECO:0000256" key="9">
    <source>
        <dbReference type="ARBA" id="ARBA00035121"/>
    </source>
</evidence>
<dbReference type="PANTHER" id="PTHR13789">
    <property type="entry name" value="MONOOXYGENASE"/>
    <property type="match status" value="1"/>
</dbReference>
<comment type="similarity">
    <text evidence="9">Belongs to the FAD-dependent urate hydroxylase family.</text>
</comment>
<comment type="catalytic activity">
    <reaction evidence="12">
        <text>urate + NADH + O2 + H(+) = 5-hydroxyisourate + NAD(+) + H2O</text>
        <dbReference type="Rhea" id="RHEA:27329"/>
        <dbReference type="ChEBI" id="CHEBI:15377"/>
        <dbReference type="ChEBI" id="CHEBI:15378"/>
        <dbReference type="ChEBI" id="CHEBI:15379"/>
        <dbReference type="ChEBI" id="CHEBI:17775"/>
        <dbReference type="ChEBI" id="CHEBI:18072"/>
        <dbReference type="ChEBI" id="CHEBI:57540"/>
        <dbReference type="ChEBI" id="CHEBI:57945"/>
        <dbReference type="EC" id="1.14.13.113"/>
    </reaction>
</comment>
<evidence type="ECO:0000256" key="12">
    <source>
        <dbReference type="ARBA" id="ARBA00047521"/>
    </source>
</evidence>
<proteinExistence type="inferred from homology"/>
<keyword evidence="3" id="KW-0285">Flavoprotein</keyword>
<dbReference type="GO" id="GO:0004846">
    <property type="term" value="F:urate oxidase activity"/>
    <property type="evidence" value="ECO:0007669"/>
    <property type="project" value="InterPro"/>
</dbReference>
<dbReference type="NCBIfam" id="NF033623">
    <property type="entry name" value="urate_HpxO"/>
    <property type="match status" value="1"/>
</dbReference>
<dbReference type="InterPro" id="IPR036188">
    <property type="entry name" value="FAD/NAD-bd_sf"/>
</dbReference>
<dbReference type="GO" id="GO:0102099">
    <property type="term" value="F:FAD-dependent urate hydroxylase activity"/>
    <property type="evidence" value="ECO:0007669"/>
    <property type="project" value="UniProtKB-EC"/>
</dbReference>
<dbReference type="STRING" id="1619308.B5808_14970"/>
<comment type="pathway">
    <text evidence="2">Purine metabolism; urate degradation.</text>
</comment>
<keyword evidence="8 13" id="KW-0503">Monooxygenase</keyword>
<keyword evidence="7" id="KW-0520">NAD</keyword>
<comment type="cofactor">
    <cofactor evidence="1">
        <name>FAD</name>
        <dbReference type="ChEBI" id="CHEBI:57692"/>
    </cofactor>
</comment>
<sequence>MKVIIVGAGIGGTSAAIALQRQGHEVMIYDRMRENRPVGAALSLWANGVKVLNWLGLADEVAALGGRMDDMAYLDGHTGDTMCRFSLDPVTEQTGQRAYPVVRADLQMLLMETVGLDRIHLGRRVVEVRQDADSATVVFDDGATDTGDLVIGADGARSLVRDHVTDVAGGGPRIERRYSGYTNFNGLVPADPAIGPADQWTTYVADGKRCAVMPVADDRFYFFVDVPQPSGTPYDPADGIAPLEEAFVGWAPGVRALLDAIDPETSFNRVEIWDIDPFDTWVRGRVALLGDAAHNTAPDIGQGACSALEDSFALAISIATHTRGVEDALRRYERIRTERAADLVLRARARAHETHAFDPDLTQAWYDGLRTEDGTAIIRGIVGNTVDSPINLGAGLL</sequence>
<dbReference type="RefSeq" id="WP_085020509.1">
    <property type="nucleotide sequence ID" value="NZ_BMHD01000001.1"/>
</dbReference>
<dbReference type="GO" id="GO:0071949">
    <property type="term" value="F:FAD binding"/>
    <property type="evidence" value="ECO:0007669"/>
    <property type="project" value="InterPro"/>
</dbReference>
<evidence type="ECO:0000256" key="6">
    <source>
        <dbReference type="ARBA" id="ARBA00023002"/>
    </source>
</evidence>
<reference evidence="13 14" key="1">
    <citation type="submission" date="2017-04" db="EMBL/GenBank/DDBJ databases">
        <authorList>
            <person name="Afonso C.L."/>
            <person name="Miller P.J."/>
            <person name="Scott M.A."/>
            <person name="Spackman E."/>
            <person name="Goraichik I."/>
            <person name="Dimitrov K.M."/>
            <person name="Suarez D.L."/>
            <person name="Swayne D.E."/>
        </authorList>
    </citation>
    <scope>NUCLEOTIDE SEQUENCE [LARGE SCALE GENOMIC DNA]</scope>
    <source>
        <strain evidence="14">XA(T)</strain>
    </source>
</reference>
<dbReference type="InterPro" id="IPR002938">
    <property type="entry name" value="FAD-bd"/>
</dbReference>
<evidence type="ECO:0000256" key="4">
    <source>
        <dbReference type="ARBA" id="ARBA00022631"/>
    </source>
</evidence>
<keyword evidence="14" id="KW-1185">Reference proteome</keyword>
<evidence type="ECO:0000256" key="2">
    <source>
        <dbReference type="ARBA" id="ARBA00004705"/>
    </source>
</evidence>
<accession>A0A1X9LR09</accession>
<dbReference type="GO" id="GO:0019628">
    <property type="term" value="P:urate catabolic process"/>
    <property type="evidence" value="ECO:0007669"/>
    <property type="project" value="InterPro"/>
</dbReference>
<dbReference type="SUPFAM" id="SSF51905">
    <property type="entry name" value="FAD/NAD(P)-binding domain"/>
    <property type="match status" value="1"/>
</dbReference>
<evidence type="ECO:0000256" key="10">
    <source>
        <dbReference type="ARBA" id="ARBA00035128"/>
    </source>
</evidence>
<dbReference type="EC" id="1.14.13.113" evidence="10"/>
<dbReference type="Pfam" id="PF01494">
    <property type="entry name" value="FAD_binding_3"/>
    <property type="match status" value="1"/>
</dbReference>
<name>A0A1X9LR09_9MICO</name>
<dbReference type="Gene3D" id="3.50.50.60">
    <property type="entry name" value="FAD/NAD(P)-binding domain"/>
    <property type="match status" value="1"/>
</dbReference>
<dbReference type="KEGG" id="cphy:B5808_14970"/>
<dbReference type="Proteomes" id="UP000192775">
    <property type="component" value="Chromosome"/>
</dbReference>